<protein>
    <submittedName>
        <fullName evidence="2">Uncharacterized protein</fullName>
    </submittedName>
</protein>
<dbReference type="EMBL" id="DF196775">
    <property type="protein sequence ID" value="GAC73471.1"/>
    <property type="molecule type" value="Genomic_DNA"/>
</dbReference>
<evidence type="ECO:0000313" key="2">
    <source>
        <dbReference type="EMBL" id="GAC73471.1"/>
    </source>
</evidence>
<dbReference type="AlphaFoldDB" id="M9LNM4"/>
<evidence type="ECO:0000313" key="3">
    <source>
        <dbReference type="Proteomes" id="UP000011976"/>
    </source>
</evidence>
<organism evidence="2 3">
    <name type="scientific">Pseudozyma antarctica (strain T-34)</name>
    <name type="common">Yeast</name>
    <name type="synonym">Candida antarctica</name>
    <dbReference type="NCBI Taxonomy" id="1151754"/>
    <lineage>
        <taxon>Eukaryota</taxon>
        <taxon>Fungi</taxon>
        <taxon>Dikarya</taxon>
        <taxon>Basidiomycota</taxon>
        <taxon>Ustilaginomycotina</taxon>
        <taxon>Ustilaginomycetes</taxon>
        <taxon>Ustilaginales</taxon>
        <taxon>Ustilaginaceae</taxon>
        <taxon>Moesziomyces</taxon>
    </lineage>
</organism>
<feature type="region of interest" description="Disordered" evidence="1">
    <location>
        <begin position="78"/>
        <end position="119"/>
    </location>
</feature>
<name>M9LNM4_PSEA3</name>
<accession>M9LNM4</accession>
<feature type="compositionally biased region" description="Basic and acidic residues" evidence="1">
    <location>
        <begin position="1"/>
        <end position="14"/>
    </location>
</feature>
<feature type="compositionally biased region" description="Basic and acidic residues" evidence="1">
    <location>
        <begin position="23"/>
        <end position="38"/>
    </location>
</feature>
<proteinExistence type="predicted"/>
<evidence type="ECO:0000256" key="1">
    <source>
        <dbReference type="SAM" id="MobiDB-lite"/>
    </source>
</evidence>
<sequence>MRYSDRNTGERDRPTASQLHKSQTLEDRIKQAERENKTRAPKSPLGLVHVQREFDNRSLLVGLPSSADQLVYDLGGGIGPPAGRNNAVQRRHPRRRTARVHSAIVPVRKRSKAELVPSQ</sequence>
<gene>
    <name evidence="2" type="ORF">PANT_9c00138</name>
</gene>
<dbReference type="Proteomes" id="UP000011976">
    <property type="component" value="Unassembled WGS sequence"/>
</dbReference>
<feature type="compositionally biased region" description="Basic residues" evidence="1">
    <location>
        <begin position="89"/>
        <end position="99"/>
    </location>
</feature>
<feature type="region of interest" description="Disordered" evidence="1">
    <location>
        <begin position="1"/>
        <end position="45"/>
    </location>
</feature>
<reference evidence="3" key="1">
    <citation type="journal article" date="2013" name="Genome Announc.">
        <title>Genome sequence of the basidiomycetous yeast Pseudozyma antarctica T-34, a producer of the glycolipid biosurfactants mannosylerythritol lipids.</title>
        <authorList>
            <person name="Morita T."/>
            <person name="Koike H."/>
            <person name="Koyama Y."/>
            <person name="Hagiwara H."/>
            <person name="Ito E."/>
            <person name="Fukuoka T."/>
            <person name="Imura T."/>
            <person name="Machida M."/>
            <person name="Kitamoto D."/>
        </authorList>
    </citation>
    <scope>NUCLEOTIDE SEQUENCE [LARGE SCALE GENOMIC DNA]</scope>
    <source>
        <strain evidence="3">T-34</strain>
    </source>
</reference>